<dbReference type="AlphaFoldDB" id="A0A7C9N0Z6"/>
<dbReference type="EMBL" id="WUPT01000002">
    <property type="protein sequence ID" value="MXQ08418.1"/>
    <property type="molecule type" value="Genomic_DNA"/>
</dbReference>
<sequence length="257" mass="27794">MPGVATVIAGSRYVADWALANGAEQATVVWTGTRSLPSEPPGQEVRGLTVAWAQTRPMDYSNEAAFVARVMVRVAEAMPGVTLRLYDRREGDAADFAHGFAAPGLRVEWRPSMSYGDYLKSFEDVALGLAPLLPDAPFVRGKSFGKVLGYLERGVPVVCSDAGEHPAFFDPDTALMSNDEDVLVAGMIRLLAEPGARAEMARHARARFLDCLTSHAAAERVAKTLGALVQAMPLADWREMSGMVPRRGLEPPRPYGH</sequence>
<accession>A0A7C9N0Z6</accession>
<evidence type="ECO:0000259" key="1">
    <source>
        <dbReference type="Pfam" id="PF13524"/>
    </source>
</evidence>
<feature type="domain" description="Spore protein YkvP/CgeB glycosyl transferase-like" evidence="1">
    <location>
        <begin position="78"/>
        <end position="223"/>
    </location>
</feature>
<dbReference type="Gene3D" id="3.40.50.2000">
    <property type="entry name" value="Glycogen Phosphorylase B"/>
    <property type="match status" value="1"/>
</dbReference>
<evidence type="ECO:0000313" key="2">
    <source>
        <dbReference type="EMBL" id="MXQ08418.1"/>
    </source>
</evidence>
<comment type="caution">
    <text evidence="2">The sequence shown here is derived from an EMBL/GenBank/DDBJ whole genome shotgun (WGS) entry which is preliminary data.</text>
</comment>
<dbReference type="Pfam" id="PF13524">
    <property type="entry name" value="Glyco_trans_1_2"/>
    <property type="match status" value="1"/>
</dbReference>
<proteinExistence type="predicted"/>
<reference evidence="2 3" key="1">
    <citation type="submission" date="2019-12" db="EMBL/GenBank/DDBJ databases">
        <authorList>
            <person name="Lee S.D."/>
        </authorList>
    </citation>
    <scope>NUCLEOTIDE SEQUENCE [LARGE SCALE GENOMIC DNA]</scope>
    <source>
        <strain evidence="2 3">GH1-50</strain>
    </source>
</reference>
<dbReference type="Proteomes" id="UP000480350">
    <property type="component" value="Unassembled WGS sequence"/>
</dbReference>
<dbReference type="InterPro" id="IPR055259">
    <property type="entry name" value="YkvP/CgeB_Glyco_trans-like"/>
</dbReference>
<gene>
    <name evidence="2" type="ORF">GQ651_11225</name>
</gene>
<dbReference type="GO" id="GO:0016740">
    <property type="term" value="F:transferase activity"/>
    <property type="evidence" value="ECO:0007669"/>
    <property type="project" value="UniProtKB-KW"/>
</dbReference>
<name>A0A7C9N0Z6_9RHOB</name>
<organism evidence="2 3">
    <name type="scientific">Kangsaoukella pontilimi</name>
    <dbReference type="NCBI Taxonomy" id="2691042"/>
    <lineage>
        <taxon>Bacteria</taxon>
        <taxon>Pseudomonadati</taxon>
        <taxon>Pseudomonadota</taxon>
        <taxon>Alphaproteobacteria</taxon>
        <taxon>Rhodobacterales</taxon>
        <taxon>Paracoccaceae</taxon>
        <taxon>Kangsaoukella</taxon>
    </lineage>
</organism>
<protein>
    <submittedName>
        <fullName evidence="2">Glycosyltransferase</fullName>
    </submittedName>
</protein>
<keyword evidence="2" id="KW-0808">Transferase</keyword>
<reference evidence="2 3" key="2">
    <citation type="submission" date="2020-03" db="EMBL/GenBank/DDBJ databases">
        <title>Kangsaoukella pontilimi gen. nov., sp. nov., a new member of the family Rhodobacteraceae isolated from a tidal mudflat.</title>
        <authorList>
            <person name="Kim I.S."/>
        </authorList>
    </citation>
    <scope>NUCLEOTIDE SEQUENCE [LARGE SCALE GENOMIC DNA]</scope>
    <source>
        <strain evidence="2 3">GH1-50</strain>
    </source>
</reference>
<evidence type="ECO:0000313" key="3">
    <source>
        <dbReference type="Proteomes" id="UP000480350"/>
    </source>
</evidence>
<dbReference type="SUPFAM" id="SSF53756">
    <property type="entry name" value="UDP-Glycosyltransferase/glycogen phosphorylase"/>
    <property type="match status" value="1"/>
</dbReference>
<keyword evidence="3" id="KW-1185">Reference proteome</keyword>